<keyword evidence="9" id="KW-0378">Hydrolase</keyword>
<keyword evidence="12 18" id="KW-0472">Membrane</keyword>
<evidence type="ECO:0000313" key="22">
    <source>
        <dbReference type="Proteomes" id="UP000177324"/>
    </source>
</evidence>
<feature type="transmembrane region" description="Helical" evidence="18">
    <location>
        <begin position="89"/>
        <end position="107"/>
    </location>
</feature>
<reference evidence="21 22" key="1">
    <citation type="journal article" date="2016" name="Nat. Commun.">
        <title>Thousands of microbial genomes shed light on interconnected biogeochemical processes in an aquifer system.</title>
        <authorList>
            <person name="Anantharaman K."/>
            <person name="Brown C.T."/>
            <person name="Hug L.A."/>
            <person name="Sharon I."/>
            <person name="Castelle C.J."/>
            <person name="Probst A.J."/>
            <person name="Thomas B.C."/>
            <person name="Singh A."/>
            <person name="Wilkins M.J."/>
            <person name="Karaoz U."/>
            <person name="Brodie E.L."/>
            <person name="Williams K.H."/>
            <person name="Hubbard S.S."/>
            <person name="Banfield J.F."/>
        </authorList>
    </citation>
    <scope>NUCLEOTIDE SEQUENCE [LARGE SCALE GENOMIC DNA]</scope>
</reference>
<dbReference type="GO" id="GO:0030288">
    <property type="term" value="C:outer membrane-bounded periplasmic space"/>
    <property type="evidence" value="ECO:0007669"/>
    <property type="project" value="TreeGrafter"/>
</dbReference>
<keyword evidence="8" id="KW-0808">Transferase</keyword>
<keyword evidence="14" id="KW-0961">Cell wall biogenesis/degradation</keyword>
<feature type="region of interest" description="Disordered" evidence="17">
    <location>
        <begin position="745"/>
        <end position="769"/>
    </location>
</feature>
<dbReference type="GO" id="GO:0071555">
    <property type="term" value="P:cell wall organization"/>
    <property type="evidence" value="ECO:0007669"/>
    <property type="project" value="UniProtKB-KW"/>
</dbReference>
<comment type="similarity">
    <text evidence="2">In the C-terminal section; belongs to the transpeptidase family.</text>
</comment>
<dbReference type="InterPro" id="IPR036950">
    <property type="entry name" value="PBP_transglycosylase"/>
</dbReference>
<dbReference type="InterPro" id="IPR001460">
    <property type="entry name" value="PCN-bd_Tpept"/>
</dbReference>
<dbReference type="FunFam" id="1.10.3810.10:FF:000001">
    <property type="entry name" value="Penicillin-binding protein 1A"/>
    <property type="match status" value="1"/>
</dbReference>
<dbReference type="Proteomes" id="UP000177324">
    <property type="component" value="Unassembled WGS sequence"/>
</dbReference>
<evidence type="ECO:0000259" key="20">
    <source>
        <dbReference type="Pfam" id="PF00912"/>
    </source>
</evidence>
<evidence type="ECO:0000256" key="8">
    <source>
        <dbReference type="ARBA" id="ARBA00022679"/>
    </source>
</evidence>
<evidence type="ECO:0000256" key="4">
    <source>
        <dbReference type="ARBA" id="ARBA00022475"/>
    </source>
</evidence>
<accession>A0A1G1VQ99</accession>
<dbReference type="Gene3D" id="3.40.710.10">
    <property type="entry name" value="DD-peptidase/beta-lactamase superfamily"/>
    <property type="match status" value="1"/>
</dbReference>
<gene>
    <name evidence="21" type="ORF">A2784_05185</name>
</gene>
<evidence type="ECO:0000256" key="5">
    <source>
        <dbReference type="ARBA" id="ARBA00022645"/>
    </source>
</evidence>
<feature type="domain" description="Penicillin-binding protein transpeptidase" evidence="19">
    <location>
        <begin position="395"/>
        <end position="667"/>
    </location>
</feature>
<evidence type="ECO:0000256" key="15">
    <source>
        <dbReference type="ARBA" id="ARBA00034000"/>
    </source>
</evidence>
<keyword evidence="10" id="KW-0133">Cell shape</keyword>
<evidence type="ECO:0000313" key="21">
    <source>
        <dbReference type="EMBL" id="OGY17565.1"/>
    </source>
</evidence>
<keyword evidence="7" id="KW-0328">Glycosyltransferase</keyword>
<dbReference type="PANTHER" id="PTHR32282:SF11">
    <property type="entry name" value="PENICILLIN-BINDING PROTEIN 1B"/>
    <property type="match status" value="1"/>
</dbReference>
<keyword evidence="6" id="KW-0645">Protease</keyword>
<evidence type="ECO:0000256" key="13">
    <source>
        <dbReference type="ARBA" id="ARBA00023268"/>
    </source>
</evidence>
<evidence type="ECO:0000256" key="16">
    <source>
        <dbReference type="ARBA" id="ARBA00049902"/>
    </source>
</evidence>
<dbReference type="GO" id="GO:0005886">
    <property type="term" value="C:plasma membrane"/>
    <property type="evidence" value="ECO:0007669"/>
    <property type="project" value="UniProtKB-SubCell"/>
</dbReference>
<dbReference type="GO" id="GO:0008658">
    <property type="term" value="F:penicillin binding"/>
    <property type="evidence" value="ECO:0007669"/>
    <property type="project" value="InterPro"/>
</dbReference>
<evidence type="ECO:0000256" key="2">
    <source>
        <dbReference type="ARBA" id="ARBA00007090"/>
    </source>
</evidence>
<dbReference type="EMBL" id="MHCH01000019">
    <property type="protein sequence ID" value="OGY17565.1"/>
    <property type="molecule type" value="Genomic_DNA"/>
</dbReference>
<dbReference type="Gene3D" id="1.10.3810.10">
    <property type="entry name" value="Biosynthetic peptidoglycan transglycosylase-like"/>
    <property type="match status" value="1"/>
</dbReference>
<evidence type="ECO:0000256" key="7">
    <source>
        <dbReference type="ARBA" id="ARBA00022676"/>
    </source>
</evidence>
<dbReference type="GO" id="GO:0008360">
    <property type="term" value="P:regulation of cell shape"/>
    <property type="evidence" value="ECO:0007669"/>
    <property type="project" value="UniProtKB-KW"/>
</dbReference>
<dbReference type="GO" id="GO:0009002">
    <property type="term" value="F:serine-type D-Ala-D-Ala carboxypeptidase activity"/>
    <property type="evidence" value="ECO:0007669"/>
    <property type="project" value="UniProtKB-EC"/>
</dbReference>
<evidence type="ECO:0000256" key="9">
    <source>
        <dbReference type="ARBA" id="ARBA00022801"/>
    </source>
</evidence>
<keyword evidence="5" id="KW-0121">Carboxypeptidase</keyword>
<keyword evidence="11" id="KW-0573">Peptidoglycan synthesis</keyword>
<keyword evidence="4" id="KW-1003">Cell membrane</keyword>
<evidence type="ECO:0000256" key="14">
    <source>
        <dbReference type="ARBA" id="ARBA00023316"/>
    </source>
</evidence>
<dbReference type="InterPro" id="IPR012338">
    <property type="entry name" value="Beta-lactam/transpept-like"/>
</dbReference>
<evidence type="ECO:0000259" key="19">
    <source>
        <dbReference type="Pfam" id="PF00905"/>
    </source>
</evidence>
<dbReference type="NCBIfam" id="TIGR02074">
    <property type="entry name" value="PBP_1a_fam"/>
    <property type="match status" value="1"/>
</dbReference>
<feature type="transmembrane region" description="Helical" evidence="18">
    <location>
        <begin position="26"/>
        <end position="49"/>
    </location>
</feature>
<dbReference type="Pfam" id="PF00912">
    <property type="entry name" value="Transgly"/>
    <property type="match status" value="1"/>
</dbReference>
<comment type="caution">
    <text evidence="21">The sequence shown here is derived from an EMBL/GenBank/DDBJ whole genome shotgun (WGS) entry which is preliminary data.</text>
</comment>
<evidence type="ECO:0000256" key="11">
    <source>
        <dbReference type="ARBA" id="ARBA00022984"/>
    </source>
</evidence>
<dbReference type="InterPro" id="IPR050396">
    <property type="entry name" value="Glycosyltr_51/Transpeptidase"/>
</dbReference>
<sequence length="769" mass="84544">MADRRKKIFSWQFSIFNLLELIGRPVLRLFLVACYLSLVALAFIGKLTLQLIKSLRQIKLPQLILPKITLPPLPRFPHIPLPKISSLKLIILSTGLLIILMFYLTILRNLPSPRQLTTRNQFLTTKIRARDGTVLFKIYKDENRSLIPLSSIPNFMTQATIAIEDKDFYRHGGFSYRGILRAITRNVFHHQLQGGSTITQQLVKNALLTPEKTFTRKIKEVILAIGVELTYSKDDILKMYFNEVGYGGTAYGIEEAAQMYFGKSVTNVTLAQAALLAGLPAAPTTYSPFGAYPELALSRQHEVLRRMVEDGYVTPQEAETAKTEKLIYAPQTIAIKAPHFVMYVKDLLVKTYGETTINQGGLDVTTSLDPELQNQAQTIVTQEIGQLRRLHIGNGAALVTNPQTGEILSMVGSKDYFDFAQDGQVNVTLASRQPGSSIKPVNYAVALASGFTPATIIDDSPITYQVPGQPPYAPRNYDSKFHGPVTLRTALASSYNVPAVKTLSTFGVAKMIELGQRLGITTWNDSSRFGLSLTLGGGEVRMVDMAVVYATLANQGLRVDLHPILKVTDPHGKILEQFDCGGANPLDRCNPQPVLNPQVAYQLTDILSDNAARSPAFGSRSVLNVPGHQVAVKTGTTQNLRDNWTIGFVPNRLVAVWVGNNDNTPMSYVASGITGASSIWRAIFDVILRQLADQPVQTFSPPANLIKVAICTLTGQLACAGCPAKEEYFLPGTQPQTACTPEQIEQLKEKQQQDQASRDKILTGASTDN</sequence>
<dbReference type="Pfam" id="PF00905">
    <property type="entry name" value="Transpeptidase"/>
    <property type="match status" value="1"/>
</dbReference>
<comment type="similarity">
    <text evidence="3">In the N-terminal section; belongs to the glycosyltransferase 51 family.</text>
</comment>
<protein>
    <submittedName>
        <fullName evidence="21">Uncharacterized protein</fullName>
    </submittedName>
</protein>
<feature type="compositionally biased region" description="Basic and acidic residues" evidence="17">
    <location>
        <begin position="745"/>
        <end position="761"/>
    </location>
</feature>
<dbReference type="GO" id="GO:0009252">
    <property type="term" value="P:peptidoglycan biosynthetic process"/>
    <property type="evidence" value="ECO:0007669"/>
    <property type="project" value="UniProtKB-KW"/>
</dbReference>
<keyword evidence="13" id="KW-0511">Multifunctional enzyme</keyword>
<name>A0A1G1VQ99_9BACT</name>
<evidence type="ECO:0000256" key="10">
    <source>
        <dbReference type="ARBA" id="ARBA00022960"/>
    </source>
</evidence>
<dbReference type="GO" id="GO:0006508">
    <property type="term" value="P:proteolysis"/>
    <property type="evidence" value="ECO:0007669"/>
    <property type="project" value="UniProtKB-KW"/>
</dbReference>
<proteinExistence type="inferred from homology"/>
<evidence type="ECO:0000256" key="6">
    <source>
        <dbReference type="ARBA" id="ARBA00022670"/>
    </source>
</evidence>
<dbReference type="SUPFAM" id="SSF53955">
    <property type="entry name" value="Lysozyme-like"/>
    <property type="match status" value="1"/>
</dbReference>
<keyword evidence="18" id="KW-1133">Transmembrane helix</keyword>
<comment type="catalytic activity">
    <reaction evidence="15">
        <text>Preferential cleavage: (Ac)2-L-Lys-D-Ala-|-D-Ala. Also transpeptidation of peptidyl-alanyl moieties that are N-acyl substituents of D-alanine.</text>
        <dbReference type="EC" id="3.4.16.4"/>
    </reaction>
</comment>
<dbReference type="GO" id="GO:0008955">
    <property type="term" value="F:peptidoglycan glycosyltransferase activity"/>
    <property type="evidence" value="ECO:0007669"/>
    <property type="project" value="UniProtKB-EC"/>
</dbReference>
<evidence type="ECO:0000256" key="18">
    <source>
        <dbReference type="SAM" id="Phobius"/>
    </source>
</evidence>
<evidence type="ECO:0000256" key="17">
    <source>
        <dbReference type="SAM" id="MobiDB-lite"/>
    </source>
</evidence>
<organism evidence="21 22">
    <name type="scientific">Candidatus Chisholmbacteria bacterium RIFCSPHIGHO2_01_FULL_48_12</name>
    <dbReference type="NCBI Taxonomy" id="1797589"/>
    <lineage>
        <taxon>Bacteria</taxon>
        <taxon>Candidatus Chisholmiibacteriota</taxon>
    </lineage>
</organism>
<comment type="catalytic activity">
    <reaction evidence="16">
        <text>[GlcNAc-(1-&gt;4)-Mur2Ac(oyl-L-Ala-gamma-D-Glu-L-Lys-D-Ala-D-Ala)](n)-di-trans,octa-cis-undecaprenyl diphosphate + beta-D-GlcNAc-(1-&gt;4)-Mur2Ac(oyl-L-Ala-gamma-D-Glu-L-Lys-D-Ala-D-Ala)-di-trans,octa-cis-undecaprenyl diphosphate = [GlcNAc-(1-&gt;4)-Mur2Ac(oyl-L-Ala-gamma-D-Glu-L-Lys-D-Ala-D-Ala)](n+1)-di-trans,octa-cis-undecaprenyl diphosphate + di-trans,octa-cis-undecaprenyl diphosphate + H(+)</text>
        <dbReference type="Rhea" id="RHEA:23708"/>
        <dbReference type="Rhea" id="RHEA-COMP:9602"/>
        <dbReference type="Rhea" id="RHEA-COMP:9603"/>
        <dbReference type="ChEBI" id="CHEBI:15378"/>
        <dbReference type="ChEBI" id="CHEBI:58405"/>
        <dbReference type="ChEBI" id="CHEBI:60033"/>
        <dbReference type="ChEBI" id="CHEBI:78435"/>
        <dbReference type="EC" id="2.4.99.28"/>
    </reaction>
</comment>
<keyword evidence="18" id="KW-0812">Transmembrane</keyword>
<evidence type="ECO:0000256" key="3">
    <source>
        <dbReference type="ARBA" id="ARBA00007739"/>
    </source>
</evidence>
<evidence type="ECO:0000256" key="1">
    <source>
        <dbReference type="ARBA" id="ARBA00004236"/>
    </source>
</evidence>
<evidence type="ECO:0000256" key="12">
    <source>
        <dbReference type="ARBA" id="ARBA00023136"/>
    </source>
</evidence>
<comment type="subcellular location">
    <subcellularLocation>
        <location evidence="1">Cell membrane</location>
    </subcellularLocation>
</comment>
<dbReference type="InterPro" id="IPR001264">
    <property type="entry name" value="Glyco_trans_51"/>
</dbReference>
<dbReference type="SUPFAM" id="SSF56601">
    <property type="entry name" value="beta-lactamase/transpeptidase-like"/>
    <property type="match status" value="1"/>
</dbReference>
<feature type="domain" description="Glycosyl transferase family 51" evidence="20">
    <location>
        <begin position="132"/>
        <end position="307"/>
    </location>
</feature>
<dbReference type="PANTHER" id="PTHR32282">
    <property type="entry name" value="BINDING PROTEIN TRANSPEPTIDASE, PUTATIVE-RELATED"/>
    <property type="match status" value="1"/>
</dbReference>
<dbReference type="InterPro" id="IPR023346">
    <property type="entry name" value="Lysozyme-like_dom_sf"/>
</dbReference>
<dbReference type="AlphaFoldDB" id="A0A1G1VQ99"/>
<dbReference type="STRING" id="1797589.A2784_05185"/>